<proteinExistence type="predicted"/>
<organism evidence="1 2">
    <name type="scientific">Burkholderia multivorans</name>
    <dbReference type="NCBI Taxonomy" id="87883"/>
    <lineage>
        <taxon>Bacteria</taxon>
        <taxon>Pseudomonadati</taxon>
        <taxon>Pseudomonadota</taxon>
        <taxon>Betaproteobacteria</taxon>
        <taxon>Burkholderiales</taxon>
        <taxon>Burkholderiaceae</taxon>
        <taxon>Burkholderia</taxon>
        <taxon>Burkholderia cepacia complex</taxon>
    </lineage>
</organism>
<dbReference type="AlphaFoldDB" id="A0AAP2HPZ5"/>
<dbReference type="Proteomes" id="UP001196915">
    <property type="component" value="Unassembled WGS sequence"/>
</dbReference>
<protein>
    <submittedName>
        <fullName evidence="1">Uncharacterized protein</fullName>
    </submittedName>
</protein>
<gene>
    <name evidence="1" type="ORF">KTE52_29785</name>
</gene>
<dbReference type="EMBL" id="JAHPMX010000030">
    <property type="protein sequence ID" value="MBU9360519.1"/>
    <property type="molecule type" value="Genomic_DNA"/>
</dbReference>
<reference evidence="1" key="1">
    <citation type="submission" date="2021-06" db="EMBL/GenBank/DDBJ databases">
        <title>A collection of bacterial strains from the Burkholderia cepacia Research Laboratory and Repository.</title>
        <authorList>
            <person name="Lipuma J."/>
            <person name="Spilker T."/>
        </authorList>
    </citation>
    <scope>NUCLEOTIDE SEQUENCE</scope>
    <source>
        <strain evidence="1">AU37435</strain>
    </source>
</reference>
<dbReference type="RefSeq" id="WP_217085025.1">
    <property type="nucleotide sequence ID" value="NZ_JAHPMX010000030.1"/>
</dbReference>
<accession>A0AAP2HPZ5</accession>
<name>A0AAP2HPZ5_9BURK</name>
<sequence length="159" mass="15862">MGYALAPLVVLMAFAGLIYQAAGLATSVAGAGSIGLSDSNAAVVAERAITFADACMQTAIANAGLTGASVKVQLPSVIAAPVGANCRIDALASGGRVVYAWAPATPGAIAHVRDESEASEAWFITSVAGVATGVVSGAQHAVPTAIPQWNLLYQAEVRP</sequence>
<evidence type="ECO:0000313" key="2">
    <source>
        <dbReference type="Proteomes" id="UP001196915"/>
    </source>
</evidence>
<evidence type="ECO:0000313" key="1">
    <source>
        <dbReference type="EMBL" id="MBU9360519.1"/>
    </source>
</evidence>
<comment type="caution">
    <text evidence="1">The sequence shown here is derived from an EMBL/GenBank/DDBJ whole genome shotgun (WGS) entry which is preliminary data.</text>
</comment>